<protein>
    <submittedName>
        <fullName evidence="1">Uncharacterized protein</fullName>
    </submittedName>
</protein>
<reference evidence="1" key="2">
    <citation type="journal article" date="2015" name="Data Brief">
        <title>Shoot transcriptome of the giant reed, Arundo donax.</title>
        <authorList>
            <person name="Barrero R.A."/>
            <person name="Guerrero F.D."/>
            <person name="Moolhuijzen P."/>
            <person name="Goolsby J.A."/>
            <person name="Tidwell J."/>
            <person name="Bellgard S.E."/>
            <person name="Bellgard M.I."/>
        </authorList>
    </citation>
    <scope>NUCLEOTIDE SEQUENCE</scope>
    <source>
        <tissue evidence="1">Shoot tissue taken approximately 20 cm above the soil surface</tissue>
    </source>
</reference>
<reference evidence="1" key="1">
    <citation type="submission" date="2014-09" db="EMBL/GenBank/DDBJ databases">
        <authorList>
            <person name="Magalhaes I.L.F."/>
            <person name="Oliveira U."/>
            <person name="Santos F.R."/>
            <person name="Vidigal T.H.D.A."/>
            <person name="Brescovit A.D."/>
            <person name="Santos A.J."/>
        </authorList>
    </citation>
    <scope>NUCLEOTIDE SEQUENCE</scope>
    <source>
        <tissue evidence="1">Shoot tissue taken approximately 20 cm above the soil surface</tissue>
    </source>
</reference>
<sequence>MSESSSDVICVLFTEFGLEKFLA</sequence>
<proteinExistence type="predicted"/>
<organism evidence="1">
    <name type="scientific">Arundo donax</name>
    <name type="common">Giant reed</name>
    <name type="synonym">Donax arundinaceus</name>
    <dbReference type="NCBI Taxonomy" id="35708"/>
    <lineage>
        <taxon>Eukaryota</taxon>
        <taxon>Viridiplantae</taxon>
        <taxon>Streptophyta</taxon>
        <taxon>Embryophyta</taxon>
        <taxon>Tracheophyta</taxon>
        <taxon>Spermatophyta</taxon>
        <taxon>Magnoliopsida</taxon>
        <taxon>Liliopsida</taxon>
        <taxon>Poales</taxon>
        <taxon>Poaceae</taxon>
        <taxon>PACMAD clade</taxon>
        <taxon>Arundinoideae</taxon>
        <taxon>Arundineae</taxon>
        <taxon>Arundo</taxon>
    </lineage>
</organism>
<name>A0A0A8Z927_ARUDO</name>
<accession>A0A0A8Z927</accession>
<evidence type="ECO:0000313" key="1">
    <source>
        <dbReference type="EMBL" id="JAD35919.1"/>
    </source>
</evidence>
<dbReference type="AlphaFoldDB" id="A0A0A8Z927"/>
<dbReference type="EMBL" id="GBRH01261976">
    <property type="protein sequence ID" value="JAD35919.1"/>
    <property type="molecule type" value="Transcribed_RNA"/>
</dbReference>